<dbReference type="Gene3D" id="1.10.10.10">
    <property type="entry name" value="Winged helix-like DNA-binding domain superfamily/Winged helix DNA-binding domain"/>
    <property type="match status" value="1"/>
</dbReference>
<dbReference type="PROSITE" id="PS50043">
    <property type="entry name" value="HTH_LUXR_2"/>
    <property type="match status" value="1"/>
</dbReference>
<dbReference type="AlphaFoldDB" id="A0A1T5ETJ6"/>
<dbReference type="PANTHER" id="PTHR44688">
    <property type="entry name" value="DNA-BINDING TRANSCRIPTIONAL ACTIVATOR DEVR_DOSR"/>
    <property type="match status" value="1"/>
</dbReference>
<feature type="domain" description="HTH luxR-type" evidence="5">
    <location>
        <begin position="248"/>
        <end position="313"/>
    </location>
</feature>
<keyword evidence="3" id="KW-0804">Transcription</keyword>
<keyword evidence="7" id="KW-1185">Reference proteome</keyword>
<organism evidence="6 7">
    <name type="scientific">Rhizorhabdus histidinilytica</name>
    <dbReference type="NCBI Taxonomy" id="439228"/>
    <lineage>
        <taxon>Bacteria</taxon>
        <taxon>Pseudomonadati</taxon>
        <taxon>Pseudomonadota</taxon>
        <taxon>Alphaproteobacteria</taxon>
        <taxon>Sphingomonadales</taxon>
        <taxon>Sphingomonadaceae</taxon>
        <taxon>Rhizorhabdus</taxon>
    </lineage>
</organism>
<dbReference type="SUPFAM" id="SSF46894">
    <property type="entry name" value="C-terminal effector domain of the bipartite response regulators"/>
    <property type="match status" value="1"/>
</dbReference>
<dbReference type="PRINTS" id="PR00038">
    <property type="entry name" value="HTHLUXR"/>
</dbReference>
<dbReference type="InterPro" id="IPR000792">
    <property type="entry name" value="Tscrpt_reg_LuxR_C"/>
</dbReference>
<evidence type="ECO:0000256" key="3">
    <source>
        <dbReference type="ARBA" id="ARBA00023163"/>
    </source>
</evidence>
<dbReference type="Pfam" id="PF00196">
    <property type="entry name" value="GerE"/>
    <property type="match status" value="1"/>
</dbReference>
<reference evidence="7" key="1">
    <citation type="submission" date="2017-02" db="EMBL/GenBank/DDBJ databases">
        <authorList>
            <person name="Varghese N."/>
            <person name="Submissions S."/>
        </authorList>
    </citation>
    <scope>NUCLEOTIDE SEQUENCE [LARGE SCALE GENOMIC DNA]</scope>
    <source>
        <strain evidence="7">UM2</strain>
    </source>
</reference>
<keyword evidence="2" id="KW-0238">DNA-binding</keyword>
<dbReference type="InterPro" id="IPR016032">
    <property type="entry name" value="Sig_transdc_resp-reg_C-effctor"/>
</dbReference>
<keyword evidence="1" id="KW-0805">Transcription regulation</keyword>
<evidence type="ECO:0000259" key="5">
    <source>
        <dbReference type="PROSITE" id="PS50043"/>
    </source>
</evidence>
<dbReference type="SMART" id="SM00421">
    <property type="entry name" value="HTH_LUXR"/>
    <property type="match status" value="1"/>
</dbReference>
<name>A0A1T5ETJ6_9SPHN</name>
<evidence type="ECO:0000313" key="6">
    <source>
        <dbReference type="EMBL" id="SKB87283.1"/>
    </source>
</evidence>
<dbReference type="EMBL" id="FUYM01000007">
    <property type="protein sequence ID" value="SKB87283.1"/>
    <property type="molecule type" value="Genomic_DNA"/>
</dbReference>
<dbReference type="STRING" id="439228.SAMN06295920_107209"/>
<dbReference type="Proteomes" id="UP000189818">
    <property type="component" value="Unassembled WGS sequence"/>
</dbReference>
<accession>A0A1T5ETJ6</accession>
<protein>
    <submittedName>
        <fullName evidence="6">Regulatory protein, luxR family</fullName>
    </submittedName>
</protein>
<gene>
    <name evidence="6" type="ORF">SAMN06295920_107209</name>
</gene>
<dbReference type="PANTHER" id="PTHR44688:SF16">
    <property type="entry name" value="DNA-BINDING TRANSCRIPTIONAL ACTIVATOR DEVR_DOSR"/>
    <property type="match status" value="1"/>
</dbReference>
<evidence type="ECO:0000256" key="1">
    <source>
        <dbReference type="ARBA" id="ARBA00023015"/>
    </source>
</evidence>
<sequence length="315" mass="34536">MAIYTHPEPPGDGGSSHASFDDIKIRKRSADEEAPREDAIGSQTSATLLAELTRSIDAVITAREIESALLRPIAGAIGADATALFELDVDDGSPRDIREATLSSSIVGVLAPYRRSLFRDDPLYSTPPRKPTAMSAIMRETSRPEISAYYDNFLVPQGIGDIVGVHFPVMTQLGQRAFSVSFTRRTGSPSYSLREEALLGDVLPLIALACANVALREDLAALQARIDGMTLPAHRSSAETSWHRSLRNGPALDVLTEREREIASLVYDGHTNLSMASLLKISTRTVENHLRNIYEKIGIRSRMQLATWIRLNRAN</sequence>
<feature type="region of interest" description="Disordered" evidence="4">
    <location>
        <begin position="1"/>
        <end position="21"/>
    </location>
</feature>
<dbReference type="OrthoDB" id="9782896at2"/>
<dbReference type="InterPro" id="IPR036388">
    <property type="entry name" value="WH-like_DNA-bd_sf"/>
</dbReference>
<dbReference type="GO" id="GO:0003677">
    <property type="term" value="F:DNA binding"/>
    <property type="evidence" value="ECO:0007669"/>
    <property type="project" value="UniProtKB-KW"/>
</dbReference>
<evidence type="ECO:0000256" key="4">
    <source>
        <dbReference type="SAM" id="MobiDB-lite"/>
    </source>
</evidence>
<evidence type="ECO:0000313" key="7">
    <source>
        <dbReference type="Proteomes" id="UP000189818"/>
    </source>
</evidence>
<proteinExistence type="predicted"/>
<dbReference type="GO" id="GO:0006355">
    <property type="term" value="P:regulation of DNA-templated transcription"/>
    <property type="evidence" value="ECO:0007669"/>
    <property type="project" value="InterPro"/>
</dbReference>
<evidence type="ECO:0000256" key="2">
    <source>
        <dbReference type="ARBA" id="ARBA00023125"/>
    </source>
</evidence>
<dbReference type="CDD" id="cd06170">
    <property type="entry name" value="LuxR_C_like"/>
    <property type="match status" value="1"/>
</dbReference>